<dbReference type="RefSeq" id="XP_016265510.1">
    <property type="nucleotide sequence ID" value="XM_016404505.1"/>
</dbReference>
<evidence type="ECO:0000259" key="1">
    <source>
        <dbReference type="Pfam" id="PF00155"/>
    </source>
</evidence>
<dbReference type="GO" id="GO:0030170">
    <property type="term" value="F:pyridoxal phosphate binding"/>
    <property type="evidence" value="ECO:0007669"/>
    <property type="project" value="InterPro"/>
</dbReference>
<dbReference type="HOGENOM" id="CLU_017584_4_4_1"/>
<dbReference type="InterPro" id="IPR015421">
    <property type="entry name" value="PyrdxlP-dep_Trfase_major"/>
</dbReference>
<feature type="domain" description="Aminotransferase class I/classII large" evidence="1">
    <location>
        <begin position="61"/>
        <end position="382"/>
    </location>
</feature>
<dbReference type="SUPFAM" id="SSF53383">
    <property type="entry name" value="PLP-dependent transferases"/>
    <property type="match status" value="1"/>
</dbReference>
<dbReference type="Gene3D" id="3.40.640.10">
    <property type="entry name" value="Type I PLP-dependent aspartate aminotransferase-like (Major domain)"/>
    <property type="match status" value="1"/>
</dbReference>
<dbReference type="Gene3D" id="3.90.1150.10">
    <property type="entry name" value="Aspartate Aminotransferase, domain 1"/>
    <property type="match status" value="1"/>
</dbReference>
<evidence type="ECO:0000313" key="3">
    <source>
        <dbReference type="Proteomes" id="UP000053342"/>
    </source>
</evidence>
<dbReference type="Pfam" id="PF00155">
    <property type="entry name" value="Aminotran_1_2"/>
    <property type="match status" value="1"/>
</dbReference>
<dbReference type="Proteomes" id="UP000053342">
    <property type="component" value="Unassembled WGS sequence"/>
</dbReference>
<dbReference type="PANTHER" id="PTHR43510">
    <property type="entry name" value="AMINOTRANSFERASE FUNCTION, HYPOTHETICAL (EUROFUNG)"/>
    <property type="match status" value="1"/>
</dbReference>
<gene>
    <name evidence="2" type="ORF">PV06_03692</name>
</gene>
<name>A0A0D2EBC4_9EURO</name>
<dbReference type="STRING" id="215243.A0A0D2EBC4"/>
<accession>A0A0D2EBC4</accession>
<dbReference type="OrthoDB" id="7042322at2759"/>
<dbReference type="GeneID" id="27355766"/>
<sequence length="397" mass="43754">MALLPTFELPKYVEGRAHEAKFALAGSATPYLSIKELISLSSEPEKTAQNLDAITSLKFGGNLHLGRLEVRSAIANLYNGSISPDQVMTAVGTTGANSTVFTSLLTSGDHVIALFPTYGQLSGQPRGFPCQVSSWNLDVNDNWKLDINQLKTLIRPNTKMIVLNNPNNPTGTYMDADMQKQILDVASKHDIVVMVDEIFRPLYHGGEEVPPSFVEHDYTKVVVTGSMSKAYGLTGVRVGWIVTKSKDLLARFLNTRFYAYTSASDIDEVIAAEALSERCRPAILKKHLGNANDNLPLLEAFVNKNSDMVSWTKPTAAATAFIRLSWKGKPIDDVEFCQALLDEEGLLLAPGSLCFGEDRQTELKGFVRCHFTLQPEKLVPALEAWETFLQKRRASLS</sequence>
<dbReference type="EMBL" id="KN847334">
    <property type="protein sequence ID" value="KIW45294.1"/>
    <property type="molecule type" value="Genomic_DNA"/>
</dbReference>
<organism evidence="2 3">
    <name type="scientific">Exophiala oligosperma</name>
    <dbReference type="NCBI Taxonomy" id="215243"/>
    <lineage>
        <taxon>Eukaryota</taxon>
        <taxon>Fungi</taxon>
        <taxon>Dikarya</taxon>
        <taxon>Ascomycota</taxon>
        <taxon>Pezizomycotina</taxon>
        <taxon>Eurotiomycetes</taxon>
        <taxon>Chaetothyriomycetidae</taxon>
        <taxon>Chaetothyriales</taxon>
        <taxon>Herpotrichiellaceae</taxon>
        <taxon>Exophiala</taxon>
    </lineage>
</organism>
<dbReference type="VEuPathDB" id="FungiDB:PV06_03692"/>
<dbReference type="AlphaFoldDB" id="A0A0D2EBC4"/>
<dbReference type="CDD" id="cd00609">
    <property type="entry name" value="AAT_like"/>
    <property type="match status" value="1"/>
</dbReference>
<keyword evidence="3" id="KW-1185">Reference proteome</keyword>
<proteinExistence type="predicted"/>
<reference evidence="2 3" key="1">
    <citation type="submission" date="2015-01" db="EMBL/GenBank/DDBJ databases">
        <title>The Genome Sequence of Exophiala oligosperma CBS72588.</title>
        <authorList>
            <consortium name="The Broad Institute Genomics Platform"/>
            <person name="Cuomo C."/>
            <person name="de Hoog S."/>
            <person name="Gorbushina A."/>
            <person name="Stielow B."/>
            <person name="Teixiera M."/>
            <person name="Abouelleil A."/>
            <person name="Chapman S.B."/>
            <person name="Priest M."/>
            <person name="Young S.K."/>
            <person name="Wortman J."/>
            <person name="Nusbaum C."/>
            <person name="Birren B."/>
        </authorList>
    </citation>
    <scope>NUCLEOTIDE SEQUENCE [LARGE SCALE GENOMIC DNA]</scope>
    <source>
        <strain evidence="2 3">CBS 72588</strain>
    </source>
</reference>
<dbReference type="InterPro" id="IPR015422">
    <property type="entry name" value="PyrdxlP-dep_Trfase_small"/>
</dbReference>
<dbReference type="InterPro" id="IPR015424">
    <property type="entry name" value="PyrdxlP-dep_Trfase"/>
</dbReference>
<evidence type="ECO:0000313" key="2">
    <source>
        <dbReference type="EMBL" id="KIW45294.1"/>
    </source>
</evidence>
<protein>
    <recommendedName>
        <fullName evidence="1">Aminotransferase class I/classII large domain-containing protein</fullName>
    </recommendedName>
</protein>
<dbReference type="InterPro" id="IPR004839">
    <property type="entry name" value="Aminotransferase_I/II_large"/>
</dbReference>
<dbReference type="PANTHER" id="PTHR43510:SF1">
    <property type="entry name" value="AMINOTRANSFERASE FUNCTION, HYPOTHETICAL (EUROFUNG)"/>
    <property type="match status" value="1"/>
</dbReference>